<sequence>MQGISSLIEQKGVAAGNITKDILETTIQRVLERAGMTTQRISAPQDNNQPRDTNHLHFMTFYLLPKYFAFPRMTSSGAWILWWFGDKYHGFPPLKRIHTHDLPSQALHKSFSDMSVFVRHIAKAAASAGSPVPKDMTDKRAAEVFRTGMENLQLTPSTCKCRLAELSVATIVRLVRETQAISQTTL</sequence>
<dbReference type="EMBL" id="NBNE01000713">
    <property type="protein sequence ID" value="OWZ17669.1"/>
    <property type="molecule type" value="Genomic_DNA"/>
</dbReference>
<name>A0A225WKN3_9STRA</name>
<proteinExistence type="predicted"/>
<dbReference type="AlphaFoldDB" id="A0A225WKN3"/>
<dbReference type="Proteomes" id="UP000198211">
    <property type="component" value="Unassembled WGS sequence"/>
</dbReference>
<dbReference type="OrthoDB" id="106306at2759"/>
<gene>
    <name evidence="1" type="ORF">PHMEG_0008348</name>
</gene>
<organism evidence="1 2">
    <name type="scientific">Phytophthora megakarya</name>
    <dbReference type="NCBI Taxonomy" id="4795"/>
    <lineage>
        <taxon>Eukaryota</taxon>
        <taxon>Sar</taxon>
        <taxon>Stramenopiles</taxon>
        <taxon>Oomycota</taxon>
        <taxon>Peronosporomycetes</taxon>
        <taxon>Peronosporales</taxon>
        <taxon>Peronosporaceae</taxon>
        <taxon>Phytophthora</taxon>
    </lineage>
</organism>
<accession>A0A225WKN3</accession>
<comment type="caution">
    <text evidence="1">The sequence shown here is derived from an EMBL/GenBank/DDBJ whole genome shotgun (WGS) entry which is preliminary data.</text>
</comment>
<reference evidence="2" key="1">
    <citation type="submission" date="2017-03" db="EMBL/GenBank/DDBJ databases">
        <title>Phytopthora megakarya and P. palmivora, two closely related causual agents of cacao black pod achieved similar genome size and gene model numbers by different mechanisms.</title>
        <authorList>
            <person name="Ali S."/>
            <person name="Shao J."/>
            <person name="Larry D.J."/>
            <person name="Kronmiller B."/>
            <person name="Shen D."/>
            <person name="Strem M.D."/>
            <person name="Melnick R.L."/>
            <person name="Guiltinan M.J."/>
            <person name="Tyler B.M."/>
            <person name="Meinhardt L.W."/>
            <person name="Bailey B.A."/>
        </authorList>
    </citation>
    <scope>NUCLEOTIDE SEQUENCE [LARGE SCALE GENOMIC DNA]</scope>
    <source>
        <strain evidence="2">zdho120</strain>
    </source>
</reference>
<keyword evidence="2" id="KW-1185">Reference proteome</keyword>
<protein>
    <submittedName>
        <fullName evidence="1">Uncharacterized protein</fullName>
    </submittedName>
</protein>
<evidence type="ECO:0000313" key="1">
    <source>
        <dbReference type="EMBL" id="OWZ17669.1"/>
    </source>
</evidence>
<evidence type="ECO:0000313" key="2">
    <source>
        <dbReference type="Proteomes" id="UP000198211"/>
    </source>
</evidence>